<dbReference type="NCBIfam" id="TIGR00838">
    <property type="entry name" value="argH"/>
    <property type="match status" value="1"/>
</dbReference>
<comment type="pathway">
    <text evidence="2 6">Amino-acid biosynthesis; L-arginine biosynthesis; L-arginine from L-ornithine and carbamoyl phosphate: step 3/3.</text>
</comment>
<evidence type="ECO:0000256" key="3">
    <source>
        <dbReference type="ARBA" id="ARBA00005552"/>
    </source>
</evidence>
<dbReference type="InterPro" id="IPR024083">
    <property type="entry name" value="Fumarase/histidase_N"/>
</dbReference>
<dbReference type="InterPro" id="IPR029419">
    <property type="entry name" value="Arg_succ_lyase_C"/>
</dbReference>
<dbReference type="InterPro" id="IPR022761">
    <property type="entry name" value="Fumarate_lyase_N"/>
</dbReference>
<dbReference type="GO" id="GO:0042450">
    <property type="term" value="P:L-arginine biosynthetic process via ornithine"/>
    <property type="evidence" value="ECO:0007669"/>
    <property type="project" value="UniProtKB-UniRule"/>
</dbReference>
<evidence type="ECO:0000259" key="7">
    <source>
        <dbReference type="Pfam" id="PF00206"/>
    </source>
</evidence>
<dbReference type="Pfam" id="PF00206">
    <property type="entry name" value="Lyase_1"/>
    <property type="match status" value="1"/>
</dbReference>
<dbReference type="HAMAP" id="MF_00006">
    <property type="entry name" value="Arg_succ_lyase"/>
    <property type="match status" value="1"/>
</dbReference>
<gene>
    <name evidence="6" type="primary">argH</name>
</gene>
<comment type="catalytic activity">
    <reaction evidence="1 6">
        <text>2-(N(omega)-L-arginino)succinate = fumarate + L-arginine</text>
        <dbReference type="Rhea" id="RHEA:24020"/>
        <dbReference type="ChEBI" id="CHEBI:29806"/>
        <dbReference type="ChEBI" id="CHEBI:32682"/>
        <dbReference type="ChEBI" id="CHEBI:57472"/>
        <dbReference type="EC" id="4.3.2.1"/>
    </reaction>
</comment>
<keyword evidence="5 6" id="KW-0055">Arginine biosynthesis</keyword>
<evidence type="ECO:0000313" key="9">
    <source>
        <dbReference type="EMBL" id="ADI23073.1"/>
    </source>
</evidence>
<dbReference type="CDD" id="cd01359">
    <property type="entry name" value="Argininosuccinate_lyase"/>
    <property type="match status" value="1"/>
</dbReference>
<evidence type="ECO:0000259" key="8">
    <source>
        <dbReference type="Pfam" id="PF14698"/>
    </source>
</evidence>
<dbReference type="InterPro" id="IPR008948">
    <property type="entry name" value="L-Aspartase-like"/>
</dbReference>
<dbReference type="FunFam" id="1.20.200.10:FF:000015">
    <property type="entry name" value="argininosuccinate lyase isoform X2"/>
    <property type="match status" value="1"/>
</dbReference>
<organism evidence="9">
    <name type="scientific">uncultured gamma proteobacterium HF0770_07M15</name>
    <dbReference type="NCBI Taxonomy" id="723575"/>
    <lineage>
        <taxon>Bacteria</taxon>
        <taxon>Pseudomonadati</taxon>
        <taxon>Pseudomonadota</taxon>
        <taxon>Gammaproteobacteria</taxon>
        <taxon>environmental samples</taxon>
    </lineage>
</organism>
<comment type="similarity">
    <text evidence="6">Belongs to the lyase 1 family. Argininosuccinate lyase subfamily.</text>
</comment>
<dbReference type="PANTHER" id="PTHR43814">
    <property type="entry name" value="ARGININOSUCCINATE LYASE"/>
    <property type="match status" value="1"/>
</dbReference>
<dbReference type="InterPro" id="IPR009049">
    <property type="entry name" value="Argininosuccinate_lyase"/>
</dbReference>
<dbReference type="EMBL" id="GU568005">
    <property type="protein sequence ID" value="ADI23073.1"/>
    <property type="molecule type" value="Genomic_DNA"/>
</dbReference>
<dbReference type="GO" id="GO:0004056">
    <property type="term" value="F:argininosuccinate lyase activity"/>
    <property type="evidence" value="ECO:0007669"/>
    <property type="project" value="UniProtKB-UniRule"/>
</dbReference>
<dbReference type="Gene3D" id="1.10.40.30">
    <property type="entry name" value="Fumarase/aspartase (C-terminal domain)"/>
    <property type="match status" value="1"/>
</dbReference>
<keyword evidence="6 9" id="KW-0456">Lyase</keyword>
<dbReference type="AlphaFoldDB" id="E7C6J9"/>
<dbReference type="PANTHER" id="PTHR43814:SF1">
    <property type="entry name" value="ARGININOSUCCINATE LYASE"/>
    <property type="match status" value="1"/>
</dbReference>
<dbReference type="Gene3D" id="1.10.275.10">
    <property type="entry name" value="Fumarase/aspartase (N-terminal domain)"/>
    <property type="match status" value="1"/>
</dbReference>
<dbReference type="PRINTS" id="PR00145">
    <property type="entry name" value="ARGSUCLYASE"/>
</dbReference>
<evidence type="ECO:0000256" key="1">
    <source>
        <dbReference type="ARBA" id="ARBA00000985"/>
    </source>
</evidence>
<evidence type="ECO:0000256" key="5">
    <source>
        <dbReference type="ARBA" id="ARBA00022571"/>
    </source>
</evidence>
<dbReference type="EC" id="4.3.2.1" evidence="4 6"/>
<evidence type="ECO:0000256" key="6">
    <source>
        <dbReference type="HAMAP-Rule" id="MF_00006"/>
    </source>
</evidence>
<accession>E7C6J9</accession>
<comment type="similarity">
    <text evidence="3">In the N-terminal section; belongs to the lyase 1 family. Argininosuccinate lyase subfamily.</text>
</comment>
<reference evidence="9" key="1">
    <citation type="submission" date="2010-01" db="EMBL/GenBank/DDBJ databases">
        <title>Genome fragments of uncultured bacteria from the North Pacific subtropical Gyre.</title>
        <authorList>
            <person name="Pham V.D."/>
            <person name="Delong E.F."/>
        </authorList>
    </citation>
    <scope>NUCLEOTIDE SEQUENCE</scope>
</reference>
<protein>
    <recommendedName>
        <fullName evidence="4 6">Argininosuccinate lyase</fullName>
        <shortName evidence="6">ASAL</shortName>
        <ecNumber evidence="4 6">4.3.2.1</ecNumber>
    </recommendedName>
    <alternativeName>
        <fullName evidence="6">Arginosuccinase</fullName>
    </alternativeName>
</protein>
<dbReference type="PROSITE" id="PS00163">
    <property type="entry name" value="FUMARATE_LYASES"/>
    <property type="match status" value="1"/>
</dbReference>
<keyword evidence="6" id="KW-0028">Amino-acid biosynthesis</keyword>
<dbReference type="Gene3D" id="1.20.200.10">
    <property type="entry name" value="Fumarase/aspartase (Central domain)"/>
    <property type="match status" value="1"/>
</dbReference>
<comment type="subcellular location">
    <subcellularLocation>
        <location evidence="6">Cytoplasm</location>
    </subcellularLocation>
</comment>
<dbReference type="UniPathway" id="UPA00068">
    <property type="reaction ID" value="UER00114"/>
</dbReference>
<dbReference type="InterPro" id="IPR020557">
    <property type="entry name" value="Fumarate_lyase_CS"/>
</dbReference>
<proteinExistence type="inferred from homology"/>
<name>E7C6J9_9GAMM</name>
<dbReference type="GO" id="GO:0005829">
    <property type="term" value="C:cytosol"/>
    <property type="evidence" value="ECO:0007669"/>
    <property type="project" value="TreeGrafter"/>
</dbReference>
<feature type="domain" description="Fumarate lyase N-terminal" evidence="7">
    <location>
        <begin position="25"/>
        <end position="313"/>
    </location>
</feature>
<dbReference type="Pfam" id="PF14698">
    <property type="entry name" value="ASL_C2"/>
    <property type="match status" value="1"/>
</dbReference>
<dbReference type="SUPFAM" id="SSF48557">
    <property type="entry name" value="L-aspartase-like"/>
    <property type="match status" value="1"/>
</dbReference>
<evidence type="ECO:0000256" key="4">
    <source>
        <dbReference type="ARBA" id="ARBA00012338"/>
    </source>
</evidence>
<evidence type="ECO:0000256" key="2">
    <source>
        <dbReference type="ARBA" id="ARBA00004941"/>
    </source>
</evidence>
<dbReference type="PRINTS" id="PR00149">
    <property type="entry name" value="FUMRATELYASE"/>
</dbReference>
<sequence>MAKKKSSKVTARSGRFASGPAAEANAFTNSVKFDTRLAHHDIAGSIAHARMLHHVGLLKKKECTAIVAGLEAIGAEIAKDQFEWRTELEDVHMNIEAALTARVPAGAKLHTGRSRNDQVALDSRMWLREEICDLANEIHDLQLALIELGENNLKVLIPGYTHLQRAQPVYLAHHLLAYVEMLERDYERLLDCLVRVNVCPLGSGALAGTTLPLDREFVARELGFVDAHDTPMITHNSMDAVSDRDYVVEFCSVAALLAVHQSRLCEDLVLWSSVEFGFIEIGDAYTTGSSLMPQKKNPDICELARGKTGRVVGNLMALFTTLKGLPLTYNSDLQEDKERLFDTTDTVRSTVRILAAMLRDTAVNADICAAAVDDPNLLATDLVDWLVLNGTAFRKAHHVVGKLVALGEAKGKRLDKLTPAELKQADKKLTKAALKVFDLKAAMARRTVPGSPGIAELKSRLTYWHGFLRH</sequence>
<feature type="domain" description="Argininosuccinate lyase C-terminal" evidence="8">
    <location>
        <begin position="377"/>
        <end position="443"/>
    </location>
</feature>
<keyword evidence="6" id="KW-0963">Cytoplasm</keyword>
<dbReference type="InterPro" id="IPR000362">
    <property type="entry name" value="Fumarate_lyase_fam"/>
</dbReference>